<dbReference type="InterPro" id="IPR011032">
    <property type="entry name" value="GroES-like_sf"/>
</dbReference>
<proteinExistence type="inferred from homology"/>
<dbReference type="InterPro" id="IPR036291">
    <property type="entry name" value="NAD(P)-bd_dom_sf"/>
</dbReference>
<evidence type="ECO:0000256" key="3">
    <source>
        <dbReference type="ARBA" id="ARBA00022723"/>
    </source>
</evidence>
<evidence type="ECO:0000313" key="10">
    <source>
        <dbReference type="Proteomes" id="UP000245962"/>
    </source>
</evidence>
<evidence type="ECO:0000313" key="9">
    <source>
        <dbReference type="EMBL" id="PVW14655.1"/>
    </source>
</evidence>
<dbReference type="Proteomes" id="UP000245962">
    <property type="component" value="Unassembled WGS sequence"/>
</dbReference>
<keyword evidence="4 7" id="KW-0862">Zinc</keyword>
<comment type="caution">
    <text evidence="9">The sequence shown here is derived from an EMBL/GenBank/DDBJ whole genome shotgun (WGS) entry which is preliminary data.</text>
</comment>
<dbReference type="InterPro" id="IPR013154">
    <property type="entry name" value="ADH-like_N"/>
</dbReference>
<evidence type="ECO:0000259" key="8">
    <source>
        <dbReference type="SMART" id="SM00829"/>
    </source>
</evidence>
<dbReference type="OrthoDB" id="9787435at2"/>
<evidence type="ECO:0000256" key="4">
    <source>
        <dbReference type="ARBA" id="ARBA00022833"/>
    </source>
</evidence>
<dbReference type="SUPFAM" id="SSF51735">
    <property type="entry name" value="NAD(P)-binding Rossmann-fold domains"/>
    <property type="match status" value="1"/>
</dbReference>
<evidence type="ECO:0000256" key="5">
    <source>
        <dbReference type="ARBA" id="ARBA00023002"/>
    </source>
</evidence>
<name>A0A2U0I0M3_9FLAO</name>
<dbReference type="Gene3D" id="3.40.50.720">
    <property type="entry name" value="NAD(P)-binding Rossmann-like Domain"/>
    <property type="match status" value="1"/>
</dbReference>
<dbReference type="InterPro" id="IPR020843">
    <property type="entry name" value="ER"/>
</dbReference>
<accession>A0A2U0I0M3</accession>
<dbReference type="InterPro" id="IPR013149">
    <property type="entry name" value="ADH-like_C"/>
</dbReference>
<dbReference type="Pfam" id="PF08240">
    <property type="entry name" value="ADH_N"/>
    <property type="match status" value="1"/>
</dbReference>
<dbReference type="PANTHER" id="PTHR43161">
    <property type="entry name" value="SORBITOL DEHYDROGENASE"/>
    <property type="match status" value="1"/>
</dbReference>
<dbReference type="AlphaFoldDB" id="A0A2U0I0M3"/>
<dbReference type="Pfam" id="PF00107">
    <property type="entry name" value="ADH_zinc_N"/>
    <property type="match status" value="1"/>
</dbReference>
<keyword evidence="5" id="KW-0560">Oxidoreductase</keyword>
<dbReference type="CDD" id="cd08233">
    <property type="entry name" value="butanediol_DH_like"/>
    <property type="match status" value="1"/>
</dbReference>
<evidence type="ECO:0000256" key="7">
    <source>
        <dbReference type="RuleBase" id="RU361277"/>
    </source>
</evidence>
<dbReference type="InterPro" id="IPR002328">
    <property type="entry name" value="ADH_Zn_CS"/>
</dbReference>
<comment type="similarity">
    <text evidence="2 7">Belongs to the zinc-containing alcohol dehydrogenase family.</text>
</comment>
<dbReference type="SMART" id="SM00829">
    <property type="entry name" value="PKS_ER"/>
    <property type="match status" value="1"/>
</dbReference>
<dbReference type="FunFam" id="3.40.50.720:FF:000068">
    <property type="entry name" value="Sorbitol dehydrogenase"/>
    <property type="match status" value="1"/>
</dbReference>
<dbReference type="GO" id="GO:0016616">
    <property type="term" value="F:oxidoreductase activity, acting on the CH-OH group of donors, NAD or NADP as acceptor"/>
    <property type="evidence" value="ECO:0007669"/>
    <property type="project" value="UniProtKB-ARBA"/>
</dbReference>
<reference evidence="9 10" key="1">
    <citation type="submission" date="2018-04" db="EMBL/GenBank/DDBJ databases">
        <title>Marixanthomonas spongiae HN-E44 sp. nov., isolated from a marine sponge.</title>
        <authorList>
            <person name="Luo L."/>
            <person name="Zhuang L."/>
        </authorList>
    </citation>
    <scope>NUCLEOTIDE SEQUENCE [LARGE SCALE GENOMIC DNA]</scope>
    <source>
        <strain evidence="9 10">HN-E44</strain>
    </source>
</reference>
<dbReference type="GO" id="GO:0008270">
    <property type="term" value="F:zinc ion binding"/>
    <property type="evidence" value="ECO:0007669"/>
    <property type="project" value="InterPro"/>
</dbReference>
<gene>
    <name evidence="9" type="ORF">DDV96_09025</name>
</gene>
<dbReference type="RefSeq" id="WP_116694427.1">
    <property type="nucleotide sequence ID" value="NZ_QEHR01000005.1"/>
</dbReference>
<dbReference type="PROSITE" id="PS00059">
    <property type="entry name" value="ADH_ZINC"/>
    <property type="match status" value="1"/>
</dbReference>
<dbReference type="PANTHER" id="PTHR43161:SF26">
    <property type="entry name" value="GALACTITOL 1-PHOSPHATE 5-DEHYDROGENASE"/>
    <property type="match status" value="1"/>
</dbReference>
<evidence type="ECO:0000256" key="6">
    <source>
        <dbReference type="ARBA" id="ARBA00023027"/>
    </source>
</evidence>
<dbReference type="Gene3D" id="3.90.180.10">
    <property type="entry name" value="Medium-chain alcohol dehydrogenases, catalytic domain"/>
    <property type="match status" value="1"/>
</dbReference>
<evidence type="ECO:0000256" key="1">
    <source>
        <dbReference type="ARBA" id="ARBA00001947"/>
    </source>
</evidence>
<dbReference type="SUPFAM" id="SSF50129">
    <property type="entry name" value="GroES-like"/>
    <property type="match status" value="1"/>
</dbReference>
<dbReference type="EMBL" id="QEHR01000005">
    <property type="protein sequence ID" value="PVW14655.1"/>
    <property type="molecule type" value="Genomic_DNA"/>
</dbReference>
<organism evidence="9 10">
    <name type="scientific">Marixanthomonas spongiae</name>
    <dbReference type="NCBI Taxonomy" id="2174845"/>
    <lineage>
        <taxon>Bacteria</taxon>
        <taxon>Pseudomonadati</taxon>
        <taxon>Bacteroidota</taxon>
        <taxon>Flavobacteriia</taxon>
        <taxon>Flavobacteriales</taxon>
        <taxon>Flavobacteriaceae</taxon>
        <taxon>Marixanthomonas</taxon>
    </lineage>
</organism>
<keyword evidence="6" id="KW-0520">NAD</keyword>
<sequence length="353" mass="38044">MATMKAARWHAAKDIRIEETTIPTPNDNQVKIEVKFAGICGSDLHEYTNGPQLIPVDEPFSLNGHQGTTTLGHEFSGIVEEVGKNVQNIKKGDRVTVEPIFRNPESPFISTGEYNLSEPLGFVGLTANGAFAKHVVVEDYMVHKMPDNMTFEQGAIVEPAAVAAYAIERSGMKMGDTVLIAGAGPIGMLTVQVALATGASRIFVSDLSENRLKKAKEIGATHTFDARDKDIPQKIKKMTGKGVDIFIDAAGAQASFDTGIDSLRNGGTAVLVALFGKKVTHDALNQTLRELTIIGTAAYRNIFPETIALINSGRLPVEKLVTSVISLDEIVEKGFDALVEDPSEVKILVDLEK</sequence>
<keyword evidence="10" id="KW-1185">Reference proteome</keyword>
<feature type="domain" description="Enoyl reductase (ER)" evidence="8">
    <location>
        <begin position="10"/>
        <end position="322"/>
    </location>
</feature>
<evidence type="ECO:0000256" key="2">
    <source>
        <dbReference type="ARBA" id="ARBA00008072"/>
    </source>
</evidence>
<comment type="cofactor">
    <cofactor evidence="1 7">
        <name>Zn(2+)</name>
        <dbReference type="ChEBI" id="CHEBI:29105"/>
    </cofactor>
</comment>
<keyword evidence="3 7" id="KW-0479">Metal-binding</keyword>
<protein>
    <submittedName>
        <fullName evidence="9">Butanediol dehydrogenase</fullName>
    </submittedName>
</protein>